<dbReference type="BioCyc" id="PCHR:PC16G07290-MONOMER"/>
<dbReference type="Pfam" id="PF00023">
    <property type="entry name" value="Ank"/>
    <property type="match status" value="1"/>
</dbReference>
<dbReference type="EMBL" id="AM920431">
    <property type="protein sequence ID" value="CAP93399.1"/>
    <property type="molecule type" value="Genomic_DNA"/>
</dbReference>
<keyword evidence="3" id="KW-1185">Reference proteome</keyword>
<dbReference type="AlphaFoldDB" id="B6H7H1"/>
<dbReference type="PROSITE" id="PS50088">
    <property type="entry name" value="ANK_REPEAT"/>
    <property type="match status" value="1"/>
</dbReference>
<dbReference type="HOGENOM" id="CLU_2671809_0_0_1"/>
<protein>
    <submittedName>
        <fullName evidence="2">Pc16g07290 protein</fullName>
    </submittedName>
</protein>
<sequence length="75" mass="8176">MVEVLLSDTKEHGDKPNKAELMTKALFTAARTGVQVNVARFRRSPLTIAATNGDSELVSLLITYGADPNFVIDQE</sequence>
<dbReference type="OrthoDB" id="366390at2759"/>
<dbReference type="PROSITE" id="PS50297">
    <property type="entry name" value="ANK_REP_REGION"/>
    <property type="match status" value="1"/>
</dbReference>
<evidence type="ECO:0000313" key="2">
    <source>
        <dbReference type="EMBL" id="CAP93399.1"/>
    </source>
</evidence>
<evidence type="ECO:0000313" key="3">
    <source>
        <dbReference type="Proteomes" id="UP000000724"/>
    </source>
</evidence>
<reference evidence="2 3" key="1">
    <citation type="journal article" date="2008" name="Nat. Biotechnol.">
        <title>Genome sequencing and analysis of the filamentous fungus Penicillium chrysogenum.</title>
        <authorList>
            <person name="van den Berg M.A."/>
            <person name="Albang R."/>
            <person name="Albermann K."/>
            <person name="Badger J.H."/>
            <person name="Daran J.-M."/>
            <person name="Driessen A.J.M."/>
            <person name="Garcia-Estrada C."/>
            <person name="Fedorova N.D."/>
            <person name="Harris D.M."/>
            <person name="Heijne W.H.M."/>
            <person name="Joardar V.S."/>
            <person name="Kiel J.A.K.W."/>
            <person name="Kovalchuk A."/>
            <person name="Martin J.F."/>
            <person name="Nierman W.C."/>
            <person name="Nijland J.G."/>
            <person name="Pronk J.T."/>
            <person name="Roubos J.A."/>
            <person name="van der Klei I.J."/>
            <person name="van Peij N.N.M.E."/>
            <person name="Veenhuis M."/>
            <person name="von Doehren H."/>
            <person name="Wagner C."/>
            <person name="Wortman J.R."/>
            <person name="Bovenberg R.A.L."/>
        </authorList>
    </citation>
    <scope>NUCLEOTIDE SEQUENCE [LARGE SCALE GENOMIC DNA]</scope>
    <source>
        <strain evidence="3">ATCC 28089 / DSM 1075 / NRRL 1951 / Wisconsin 54-1255</strain>
    </source>
</reference>
<proteinExistence type="predicted"/>
<dbReference type="Gene3D" id="1.25.40.20">
    <property type="entry name" value="Ankyrin repeat-containing domain"/>
    <property type="match status" value="1"/>
</dbReference>
<dbReference type="SMART" id="SM00248">
    <property type="entry name" value="ANK"/>
    <property type="match status" value="1"/>
</dbReference>
<gene>
    <name evidence="2" type="ORF">Pc16g07290</name>
    <name evidence="2" type="ORF">PCH_Pc16g07290</name>
</gene>
<dbReference type="InterPro" id="IPR036770">
    <property type="entry name" value="Ankyrin_rpt-contain_sf"/>
</dbReference>
<accession>B6H7H1</accession>
<keyword evidence="1" id="KW-0040">ANK repeat</keyword>
<dbReference type="VEuPathDB" id="FungiDB:PCH_Pc16g07290"/>
<organism evidence="2 3">
    <name type="scientific">Penicillium rubens (strain ATCC 28089 / DSM 1075 / NRRL 1951 / Wisconsin 54-1255)</name>
    <name type="common">Penicillium chrysogenum</name>
    <dbReference type="NCBI Taxonomy" id="500485"/>
    <lineage>
        <taxon>Eukaryota</taxon>
        <taxon>Fungi</taxon>
        <taxon>Dikarya</taxon>
        <taxon>Ascomycota</taxon>
        <taxon>Pezizomycotina</taxon>
        <taxon>Eurotiomycetes</taxon>
        <taxon>Eurotiomycetidae</taxon>
        <taxon>Eurotiales</taxon>
        <taxon>Aspergillaceae</taxon>
        <taxon>Penicillium</taxon>
        <taxon>Penicillium chrysogenum species complex</taxon>
    </lineage>
</organism>
<evidence type="ECO:0000256" key="1">
    <source>
        <dbReference type="PROSITE-ProRule" id="PRU00023"/>
    </source>
</evidence>
<feature type="repeat" description="ANK" evidence="1">
    <location>
        <begin position="41"/>
        <end position="73"/>
    </location>
</feature>
<name>B6H7H1_PENRW</name>
<dbReference type="Proteomes" id="UP000000724">
    <property type="component" value="Contig Pc00c16"/>
</dbReference>
<dbReference type="InterPro" id="IPR002110">
    <property type="entry name" value="Ankyrin_rpt"/>
</dbReference>
<dbReference type="SUPFAM" id="SSF48403">
    <property type="entry name" value="Ankyrin repeat"/>
    <property type="match status" value="1"/>
</dbReference>